<keyword evidence="2 4" id="KW-0689">Ribosomal protein</keyword>
<evidence type="ECO:0000256" key="3">
    <source>
        <dbReference type="ARBA" id="ARBA00023274"/>
    </source>
</evidence>
<dbReference type="Pfam" id="PF01196">
    <property type="entry name" value="Ribosomal_L17"/>
    <property type="match status" value="1"/>
</dbReference>
<evidence type="ECO:0000256" key="4">
    <source>
        <dbReference type="HAMAP-Rule" id="MF_01368"/>
    </source>
</evidence>
<reference evidence="6 7" key="1">
    <citation type="journal article" date="2016" name="Nat. Commun.">
        <title>Thousands of microbial genomes shed light on interconnected biogeochemical processes in an aquifer system.</title>
        <authorList>
            <person name="Anantharaman K."/>
            <person name="Brown C.T."/>
            <person name="Hug L.A."/>
            <person name="Sharon I."/>
            <person name="Castelle C.J."/>
            <person name="Probst A.J."/>
            <person name="Thomas B.C."/>
            <person name="Singh A."/>
            <person name="Wilkins M.J."/>
            <person name="Karaoz U."/>
            <person name="Brodie E.L."/>
            <person name="Williams K.H."/>
            <person name="Hubbard S.S."/>
            <person name="Banfield J.F."/>
        </authorList>
    </citation>
    <scope>NUCLEOTIDE SEQUENCE [LARGE SCALE GENOMIC DNA]</scope>
</reference>
<evidence type="ECO:0000256" key="2">
    <source>
        <dbReference type="ARBA" id="ARBA00022980"/>
    </source>
</evidence>
<comment type="subunit">
    <text evidence="4">Part of the 50S ribosomal subunit. Contacts protein L32.</text>
</comment>
<comment type="similarity">
    <text evidence="1 4 5">Belongs to the bacterial ribosomal protein bL17 family.</text>
</comment>
<name>A0A1F7U5H4_9BACT</name>
<dbReference type="PANTHER" id="PTHR14413:SF16">
    <property type="entry name" value="LARGE RIBOSOMAL SUBUNIT PROTEIN BL17M"/>
    <property type="match status" value="1"/>
</dbReference>
<evidence type="ECO:0000256" key="1">
    <source>
        <dbReference type="ARBA" id="ARBA00008777"/>
    </source>
</evidence>
<dbReference type="GO" id="GO:0022625">
    <property type="term" value="C:cytosolic large ribosomal subunit"/>
    <property type="evidence" value="ECO:0007669"/>
    <property type="project" value="TreeGrafter"/>
</dbReference>
<evidence type="ECO:0000313" key="6">
    <source>
        <dbReference type="EMBL" id="OGL73492.1"/>
    </source>
</evidence>
<protein>
    <recommendedName>
        <fullName evidence="4">Large ribosomal subunit protein bL17</fullName>
    </recommendedName>
</protein>
<dbReference type="InterPro" id="IPR000456">
    <property type="entry name" value="Ribosomal_bL17"/>
</dbReference>
<evidence type="ECO:0000313" key="7">
    <source>
        <dbReference type="Proteomes" id="UP000177088"/>
    </source>
</evidence>
<dbReference type="SUPFAM" id="SSF64263">
    <property type="entry name" value="Prokaryotic ribosomal protein L17"/>
    <property type="match status" value="1"/>
</dbReference>
<accession>A0A1F7U5H4</accession>
<dbReference type="EMBL" id="MGEA01000057">
    <property type="protein sequence ID" value="OGL73492.1"/>
    <property type="molecule type" value="Genomic_DNA"/>
</dbReference>
<dbReference type="NCBIfam" id="TIGR00059">
    <property type="entry name" value="L17"/>
    <property type="match status" value="1"/>
</dbReference>
<proteinExistence type="inferred from homology"/>
<organism evidence="6 7">
    <name type="scientific">Candidatus Uhrbacteria bacterium RIFCSPHIGHO2_02_FULL_60_10</name>
    <dbReference type="NCBI Taxonomy" id="1802392"/>
    <lineage>
        <taxon>Bacteria</taxon>
        <taxon>Candidatus Uhriibacteriota</taxon>
    </lineage>
</organism>
<comment type="caution">
    <text evidence="6">The sequence shown here is derived from an EMBL/GenBank/DDBJ whole genome shotgun (WGS) entry which is preliminary data.</text>
</comment>
<dbReference type="GO" id="GO:0003735">
    <property type="term" value="F:structural constituent of ribosome"/>
    <property type="evidence" value="ECO:0007669"/>
    <property type="project" value="InterPro"/>
</dbReference>
<dbReference type="GO" id="GO:0006412">
    <property type="term" value="P:translation"/>
    <property type="evidence" value="ECO:0007669"/>
    <property type="project" value="UniProtKB-UniRule"/>
</dbReference>
<evidence type="ECO:0000256" key="5">
    <source>
        <dbReference type="RuleBase" id="RU000660"/>
    </source>
</evidence>
<dbReference type="Proteomes" id="UP000177088">
    <property type="component" value="Unassembled WGS sequence"/>
</dbReference>
<sequence length="116" mass="12848">MRHRNSGKILDRKKGPRTALLRSLATSVVLHEKIKTTKAKAQAVRPLVEKLITVGKQGGLTARRRLAASLYGENAAKKVAEELSKRYAKRTGGYLRIVNLGRREGDSAEMVQIELV</sequence>
<dbReference type="HAMAP" id="MF_01368">
    <property type="entry name" value="Ribosomal_bL17"/>
    <property type="match status" value="1"/>
</dbReference>
<keyword evidence="3 4" id="KW-0687">Ribonucleoprotein</keyword>
<dbReference type="InterPro" id="IPR036373">
    <property type="entry name" value="Ribosomal_bL17_sf"/>
</dbReference>
<dbReference type="Gene3D" id="3.90.1030.10">
    <property type="entry name" value="Ribosomal protein L17"/>
    <property type="match status" value="1"/>
</dbReference>
<dbReference type="PANTHER" id="PTHR14413">
    <property type="entry name" value="RIBOSOMAL PROTEIN L17"/>
    <property type="match status" value="1"/>
</dbReference>
<gene>
    <name evidence="4" type="primary">rplQ</name>
    <name evidence="6" type="ORF">A3C96_03225</name>
</gene>
<dbReference type="AlphaFoldDB" id="A0A1F7U5H4"/>